<dbReference type="CDD" id="cd02966">
    <property type="entry name" value="TlpA_like_family"/>
    <property type="match status" value="1"/>
</dbReference>
<dbReference type="InterPro" id="IPR012336">
    <property type="entry name" value="Thioredoxin-like_fold"/>
</dbReference>
<feature type="chain" id="PRO_5012804058" description="Thioredoxin domain-containing protein" evidence="5">
    <location>
        <begin position="21"/>
        <end position="635"/>
    </location>
</feature>
<dbReference type="InterPro" id="IPR013766">
    <property type="entry name" value="Thioredoxin_domain"/>
</dbReference>
<name>A0A212JKJ1_9BACT</name>
<evidence type="ECO:0000256" key="3">
    <source>
        <dbReference type="ARBA" id="ARBA00023157"/>
    </source>
</evidence>
<dbReference type="GO" id="GO:0017004">
    <property type="term" value="P:cytochrome complex assembly"/>
    <property type="evidence" value="ECO:0007669"/>
    <property type="project" value="UniProtKB-KW"/>
</dbReference>
<keyword evidence="3" id="KW-1015">Disulfide bond</keyword>
<dbReference type="InterPro" id="IPR050553">
    <property type="entry name" value="Thioredoxin_ResA/DsbE_sf"/>
</dbReference>
<dbReference type="PANTHER" id="PTHR42852:SF6">
    <property type="entry name" value="THIOL:DISULFIDE INTERCHANGE PROTEIN DSBE"/>
    <property type="match status" value="1"/>
</dbReference>
<gene>
    <name evidence="7" type="ORF">KL86DYS2_11760</name>
</gene>
<evidence type="ECO:0000256" key="2">
    <source>
        <dbReference type="ARBA" id="ARBA00022748"/>
    </source>
</evidence>
<organism evidence="7">
    <name type="scientific">uncultured Dysgonomonas sp</name>
    <dbReference type="NCBI Taxonomy" id="206096"/>
    <lineage>
        <taxon>Bacteria</taxon>
        <taxon>Pseudomonadati</taxon>
        <taxon>Bacteroidota</taxon>
        <taxon>Bacteroidia</taxon>
        <taxon>Bacteroidales</taxon>
        <taxon>Dysgonomonadaceae</taxon>
        <taxon>Dysgonomonas</taxon>
        <taxon>environmental samples</taxon>
    </lineage>
</organism>
<protein>
    <recommendedName>
        <fullName evidence="6">Thioredoxin domain-containing protein</fullName>
    </recommendedName>
</protein>
<dbReference type="PANTHER" id="PTHR42852">
    <property type="entry name" value="THIOL:DISULFIDE INTERCHANGE PROTEIN DSBE"/>
    <property type="match status" value="1"/>
</dbReference>
<dbReference type="PROSITE" id="PS51352">
    <property type="entry name" value="THIOREDOXIN_2"/>
    <property type="match status" value="1"/>
</dbReference>
<proteinExistence type="predicted"/>
<keyword evidence="2" id="KW-0201">Cytochrome c-type biogenesis</keyword>
<evidence type="ECO:0000256" key="1">
    <source>
        <dbReference type="ARBA" id="ARBA00004196"/>
    </source>
</evidence>
<dbReference type="Gene3D" id="3.40.30.10">
    <property type="entry name" value="Glutaredoxin"/>
    <property type="match status" value="1"/>
</dbReference>
<sequence>MKTIYLFFLLLLSLSITQCTKPGPKIIERPVYGLKNTKTIEIDKIILTDSATILYIDAYSYPETWIRIDSATYIQADGKKYIITGADSIELNKEHWMPESGETHFTLFFPPIPKGTKTIDFIESDCDNCFKIWDIDLTGKAKTYKPSLPDNVLNYKTNKDYKLPEPVFKSGRTKVTLYLTGLKDGYAIGEPELSVENIIAQERDEVAGKKESDGKYTFDIDLYSTSTGYLFCNNISIKVILNPGEDMEVYYDATAFSKRNSRYNPQPDLAFGGFTGGLSELNTQLLQYKDSVIAYNFMLHAYWDLSDPAILDMDSEQYLDYIFGLYDEKIQKVEKSDLPQAMKQIVKYNLKSSLINNISLKHRVYELSYRKKNKLDWNKPVEKTLPKATEKDFLALKKVNLNDPMLVYSDDLSYTVLSLLNSKPADLSIEEITDTKSGYFQDMEKVSKIIKKGFLLEELTSDDEKKLSEASTPYYKEVYTQIFEKSKREQEAALAKGGFMIESTPVVTNDKILESIIAKYKGQVVFVDFWATWCGPCLMAMKTIKTIKPQMKEKGVVSVYISGETSPKGKWTSMLPEIGGLHYYLTDLQWGALEKKYNIDGIPTYMIFDKNGKKVFETTGYPGNDKILEELSKVW</sequence>
<evidence type="ECO:0000256" key="4">
    <source>
        <dbReference type="ARBA" id="ARBA00023284"/>
    </source>
</evidence>
<keyword evidence="4" id="KW-0676">Redox-active center</keyword>
<evidence type="ECO:0000313" key="7">
    <source>
        <dbReference type="EMBL" id="SBV99930.1"/>
    </source>
</evidence>
<dbReference type="EMBL" id="FLUL01000001">
    <property type="protein sequence ID" value="SBV99930.1"/>
    <property type="molecule type" value="Genomic_DNA"/>
</dbReference>
<accession>A0A212JKJ1</accession>
<reference evidence="7" key="1">
    <citation type="submission" date="2016-04" db="EMBL/GenBank/DDBJ databases">
        <authorList>
            <person name="Evans L.H."/>
            <person name="Alamgir A."/>
            <person name="Owens N."/>
            <person name="Weber N.D."/>
            <person name="Virtaneva K."/>
            <person name="Barbian K."/>
            <person name="Babar A."/>
            <person name="Rosenke K."/>
        </authorList>
    </citation>
    <scope>NUCLEOTIDE SEQUENCE</scope>
    <source>
        <strain evidence="7">86-2</strain>
    </source>
</reference>
<evidence type="ECO:0000259" key="6">
    <source>
        <dbReference type="PROSITE" id="PS51352"/>
    </source>
</evidence>
<dbReference type="SUPFAM" id="SSF52833">
    <property type="entry name" value="Thioredoxin-like"/>
    <property type="match status" value="1"/>
</dbReference>
<evidence type="ECO:0000256" key="5">
    <source>
        <dbReference type="SAM" id="SignalP"/>
    </source>
</evidence>
<keyword evidence="5" id="KW-0732">Signal</keyword>
<dbReference type="Pfam" id="PF13905">
    <property type="entry name" value="Thioredoxin_8"/>
    <property type="match status" value="1"/>
</dbReference>
<comment type="subcellular location">
    <subcellularLocation>
        <location evidence="1">Cell envelope</location>
    </subcellularLocation>
</comment>
<dbReference type="RefSeq" id="WP_296949213.1">
    <property type="nucleotide sequence ID" value="NZ_LT599021.1"/>
</dbReference>
<feature type="domain" description="Thioredoxin" evidence="6">
    <location>
        <begin position="494"/>
        <end position="635"/>
    </location>
</feature>
<dbReference type="InterPro" id="IPR036249">
    <property type="entry name" value="Thioredoxin-like_sf"/>
</dbReference>
<dbReference type="AlphaFoldDB" id="A0A212JKJ1"/>
<feature type="signal peptide" evidence="5">
    <location>
        <begin position="1"/>
        <end position="20"/>
    </location>
</feature>
<dbReference type="GO" id="GO:0030313">
    <property type="term" value="C:cell envelope"/>
    <property type="evidence" value="ECO:0007669"/>
    <property type="project" value="UniProtKB-SubCell"/>
</dbReference>